<proteinExistence type="predicted"/>
<evidence type="ECO:0000313" key="6">
    <source>
        <dbReference type="Proteomes" id="UP000512286"/>
    </source>
</evidence>
<dbReference type="Proteomes" id="UP000512286">
    <property type="component" value="Chromosome"/>
</dbReference>
<dbReference type="PROSITE" id="PS50995">
    <property type="entry name" value="HTH_MARR_2"/>
    <property type="match status" value="1"/>
</dbReference>
<dbReference type="InterPro" id="IPR036388">
    <property type="entry name" value="WH-like_DNA-bd_sf"/>
</dbReference>
<evidence type="ECO:0000256" key="3">
    <source>
        <dbReference type="ARBA" id="ARBA00023163"/>
    </source>
</evidence>
<feature type="domain" description="HTH marR-type" evidence="4">
    <location>
        <begin position="1"/>
        <end position="142"/>
    </location>
</feature>
<dbReference type="KEGG" id="cint:HZF06_08555"/>
<name>A0A7D6VSA7_9CLOT</name>
<dbReference type="PANTHER" id="PTHR42756:SF1">
    <property type="entry name" value="TRANSCRIPTIONAL REPRESSOR OF EMRAB OPERON"/>
    <property type="match status" value="1"/>
</dbReference>
<keyword evidence="1" id="KW-0805">Transcription regulation</keyword>
<dbReference type="SUPFAM" id="SSF46785">
    <property type="entry name" value="Winged helix' DNA-binding domain"/>
    <property type="match status" value="1"/>
</dbReference>
<dbReference type="GO" id="GO:0003677">
    <property type="term" value="F:DNA binding"/>
    <property type="evidence" value="ECO:0007669"/>
    <property type="project" value="UniProtKB-KW"/>
</dbReference>
<dbReference type="PRINTS" id="PR00598">
    <property type="entry name" value="HTHMARR"/>
</dbReference>
<organism evidence="5 6">
    <name type="scientific">Clostridium intestinale</name>
    <dbReference type="NCBI Taxonomy" id="36845"/>
    <lineage>
        <taxon>Bacteria</taxon>
        <taxon>Bacillati</taxon>
        <taxon>Bacillota</taxon>
        <taxon>Clostridia</taxon>
        <taxon>Eubacteriales</taxon>
        <taxon>Clostridiaceae</taxon>
        <taxon>Clostridium</taxon>
    </lineage>
</organism>
<evidence type="ECO:0000256" key="1">
    <source>
        <dbReference type="ARBA" id="ARBA00023015"/>
    </source>
</evidence>
<gene>
    <name evidence="5" type="ORF">HZF06_08555</name>
</gene>
<protein>
    <submittedName>
        <fullName evidence="5">MarR family transcriptional regulator</fullName>
    </submittedName>
</protein>
<dbReference type="Gene3D" id="1.10.10.10">
    <property type="entry name" value="Winged helix-like DNA-binding domain superfamily/Winged helix DNA-binding domain"/>
    <property type="match status" value="1"/>
</dbReference>
<dbReference type="InterPro" id="IPR036390">
    <property type="entry name" value="WH_DNA-bd_sf"/>
</dbReference>
<evidence type="ECO:0000256" key="2">
    <source>
        <dbReference type="ARBA" id="ARBA00023125"/>
    </source>
</evidence>
<accession>A0A7D6VSA7</accession>
<dbReference type="EMBL" id="CP059378">
    <property type="protein sequence ID" value="QLY81616.1"/>
    <property type="molecule type" value="Genomic_DNA"/>
</dbReference>
<dbReference type="PANTHER" id="PTHR42756">
    <property type="entry name" value="TRANSCRIPTIONAL REGULATOR, MARR"/>
    <property type="match status" value="1"/>
</dbReference>
<evidence type="ECO:0000313" key="5">
    <source>
        <dbReference type="EMBL" id="QLY81616.1"/>
    </source>
</evidence>
<dbReference type="GO" id="GO:0003700">
    <property type="term" value="F:DNA-binding transcription factor activity"/>
    <property type="evidence" value="ECO:0007669"/>
    <property type="project" value="InterPro"/>
</dbReference>
<dbReference type="InterPro" id="IPR000835">
    <property type="entry name" value="HTH_MarR-typ"/>
</dbReference>
<keyword evidence="2" id="KW-0238">DNA-binding</keyword>
<sequence>MHNNNEPFNFESIIFNYIDEFKFLFFPDQWSNVFLDYSKNEILSLLFLYRYKKANMTEIAEYINAPLNTATGVIGRLEKKEMAARIRDEKDRRVVNIVLTKKAEDFIKEEKKLIEHYFKEIHRSLTQEEKQSFISIVNKVMAVFRSEKDKANSLDKKVKKIKRIEIE</sequence>
<dbReference type="SMART" id="SM00347">
    <property type="entry name" value="HTH_MARR"/>
    <property type="match status" value="1"/>
</dbReference>
<dbReference type="RefSeq" id="WP_181603178.1">
    <property type="nucleotide sequence ID" value="NZ_CP059378.1"/>
</dbReference>
<dbReference type="AlphaFoldDB" id="A0A7D6VSA7"/>
<dbReference type="Pfam" id="PF01047">
    <property type="entry name" value="MarR"/>
    <property type="match status" value="1"/>
</dbReference>
<reference evidence="5 6" key="1">
    <citation type="submission" date="2020-07" db="EMBL/GenBank/DDBJ databases">
        <title>Electron transfer.</title>
        <authorList>
            <person name="Huang L."/>
            <person name="Liu X."/>
            <person name="Zhou S."/>
        </authorList>
    </citation>
    <scope>NUCLEOTIDE SEQUENCE [LARGE SCALE GENOMIC DNA]</scope>
    <source>
        <strain evidence="5 6">Lx1</strain>
    </source>
</reference>
<keyword evidence="3" id="KW-0804">Transcription</keyword>
<evidence type="ECO:0000259" key="4">
    <source>
        <dbReference type="PROSITE" id="PS50995"/>
    </source>
</evidence>